<dbReference type="RefSeq" id="WP_036619309.1">
    <property type="nucleotide sequence ID" value="NZ_BGML01000013.1"/>
</dbReference>
<evidence type="ECO:0000313" key="2">
    <source>
        <dbReference type="Proteomes" id="UP000029278"/>
    </source>
</evidence>
<organism evidence="1 2">
    <name type="scientific">Paenibacillus macerans</name>
    <name type="common">Bacillus macerans</name>
    <dbReference type="NCBI Taxonomy" id="44252"/>
    <lineage>
        <taxon>Bacteria</taxon>
        <taxon>Bacillati</taxon>
        <taxon>Bacillota</taxon>
        <taxon>Bacilli</taxon>
        <taxon>Bacillales</taxon>
        <taxon>Paenibacillaceae</taxon>
        <taxon>Paenibacillus</taxon>
    </lineage>
</organism>
<name>A0A090ZC78_PAEMA</name>
<dbReference type="OrthoDB" id="2632990at2"/>
<sequence length="134" mass="15799">MDNHDTSIMAEYRELYGQLLECTKHQLELISPEESLERMTDIYLQSAEKWEEIRGRIDRMALEFPTLKEIQDAALAETMKNIQAYLQMIEARLSDSIHETGGDLRTVKDQKVLMNAYYGMNRRGYHSIYFDEKK</sequence>
<comment type="caution">
    <text evidence="1">The sequence shown here is derived from an EMBL/GenBank/DDBJ whole genome shotgun (WGS) entry which is preliminary data.</text>
</comment>
<proteinExistence type="predicted"/>
<dbReference type="GeneID" id="77011116"/>
<protein>
    <recommendedName>
        <fullName evidence="3">Flagellar protein FliT</fullName>
    </recommendedName>
</protein>
<dbReference type="STRING" id="44252.DJ90_3815"/>
<reference evidence="1 2" key="1">
    <citation type="submission" date="2014-04" db="EMBL/GenBank/DDBJ databases">
        <authorList>
            <person name="Bishop-Lilly K.A."/>
            <person name="Broomall S.M."/>
            <person name="Chain P.S."/>
            <person name="Chertkov O."/>
            <person name="Coyne S.R."/>
            <person name="Daligault H.E."/>
            <person name="Davenport K.W."/>
            <person name="Erkkila T."/>
            <person name="Frey K.G."/>
            <person name="Gibbons H.S."/>
            <person name="Gu W."/>
            <person name="Jaissle J."/>
            <person name="Johnson S.L."/>
            <person name="Koroleva G.I."/>
            <person name="Ladner J.T."/>
            <person name="Lo C.-C."/>
            <person name="Minogue T.D."/>
            <person name="Munk C."/>
            <person name="Palacios G.F."/>
            <person name="Redden C.L."/>
            <person name="Rosenzweig C.N."/>
            <person name="Scholz M.B."/>
            <person name="Teshima H."/>
            <person name="Xu Y."/>
        </authorList>
    </citation>
    <scope>NUCLEOTIDE SEQUENCE [LARGE SCALE GENOMIC DNA]</scope>
    <source>
        <strain evidence="1 2">8244</strain>
    </source>
</reference>
<keyword evidence="2" id="KW-1185">Reference proteome</keyword>
<accession>A0A090ZC78</accession>
<dbReference type="AlphaFoldDB" id="A0A090ZC78"/>
<gene>
    <name evidence="1" type="ORF">DJ90_3815</name>
</gene>
<dbReference type="PATRIC" id="fig|44252.3.peg.3636"/>
<dbReference type="EMBL" id="JMQA01000031">
    <property type="protein sequence ID" value="KFN07825.1"/>
    <property type="molecule type" value="Genomic_DNA"/>
</dbReference>
<dbReference type="Proteomes" id="UP000029278">
    <property type="component" value="Unassembled WGS sequence"/>
</dbReference>
<evidence type="ECO:0000313" key="1">
    <source>
        <dbReference type="EMBL" id="KFN07825.1"/>
    </source>
</evidence>
<evidence type="ECO:0008006" key="3">
    <source>
        <dbReference type="Google" id="ProtNLM"/>
    </source>
</evidence>
<dbReference type="HOGENOM" id="CLU_1894153_0_0_9"/>